<dbReference type="PRINTS" id="PR00996">
    <property type="entry name" value="CHERMTFRASE"/>
</dbReference>
<gene>
    <name evidence="2" type="ORF">NIES2119_05175</name>
</gene>
<feature type="domain" description="CheR-type methyltransferase" evidence="1">
    <location>
        <begin position="2"/>
        <end position="254"/>
    </location>
</feature>
<sequence>MSFKHPNELEDIEIKLLLEGIYLYYGFDFRNYAMASLKRRIWNIIHAENVHTVSGLQEKVLHDPACMERFLLSLSVNVTSMFRDPSFYVAFRNQAIPLLRTYPFIRIWHAGCSTGEEVYSLAILMFEEGLYHRCRIYATDMNEMVLRKAKAGIIPLDLMQEYTQLYLQAGGKTAFSEYYTAAYDNAIIRSFLRENIVFSPHNLVTDASFNEFNVILCRNVLIYFNRTLQDEVHKLLYESLRMFGILALGKHETLRTTAYESNYEELNGQEKIYRRIA</sequence>
<dbReference type="InterPro" id="IPR022641">
    <property type="entry name" value="CheR_N"/>
</dbReference>
<dbReference type="AlphaFoldDB" id="A0A1U7IQV3"/>
<evidence type="ECO:0000313" key="2">
    <source>
        <dbReference type="EMBL" id="OKH39790.1"/>
    </source>
</evidence>
<dbReference type="EMBL" id="MRCE01000004">
    <property type="protein sequence ID" value="OKH39790.1"/>
    <property type="molecule type" value="Genomic_DNA"/>
</dbReference>
<comment type="caution">
    <text evidence="2">The sequence shown here is derived from an EMBL/GenBank/DDBJ whole genome shotgun (WGS) entry which is preliminary data.</text>
</comment>
<dbReference type="Pfam" id="PF03705">
    <property type="entry name" value="CheR_N"/>
    <property type="match status" value="1"/>
</dbReference>
<dbReference type="PROSITE" id="PS50123">
    <property type="entry name" value="CHER"/>
    <property type="match status" value="1"/>
</dbReference>
<proteinExistence type="predicted"/>
<dbReference type="SUPFAM" id="SSF53335">
    <property type="entry name" value="S-adenosyl-L-methionine-dependent methyltransferases"/>
    <property type="match status" value="1"/>
</dbReference>
<evidence type="ECO:0000313" key="3">
    <source>
        <dbReference type="Proteomes" id="UP000185860"/>
    </source>
</evidence>
<dbReference type="InterPro" id="IPR029063">
    <property type="entry name" value="SAM-dependent_MTases_sf"/>
</dbReference>
<dbReference type="Pfam" id="PF01739">
    <property type="entry name" value="CheR"/>
    <property type="match status" value="1"/>
</dbReference>
<dbReference type="GO" id="GO:0008757">
    <property type="term" value="F:S-adenosylmethionine-dependent methyltransferase activity"/>
    <property type="evidence" value="ECO:0007669"/>
    <property type="project" value="InterPro"/>
</dbReference>
<protein>
    <submittedName>
        <fullName evidence="2">Chemotaxis protein CheR</fullName>
    </submittedName>
</protein>
<dbReference type="Gene3D" id="3.40.50.150">
    <property type="entry name" value="Vaccinia Virus protein VP39"/>
    <property type="match status" value="1"/>
</dbReference>
<dbReference type="SUPFAM" id="SSF47757">
    <property type="entry name" value="Chemotaxis receptor methyltransferase CheR, N-terminal domain"/>
    <property type="match status" value="1"/>
</dbReference>
<dbReference type="STRING" id="454136.NIES2119_05175"/>
<organism evidence="2 3">
    <name type="scientific">[Phormidium ambiguum] IAM M-71</name>
    <dbReference type="NCBI Taxonomy" id="454136"/>
    <lineage>
        <taxon>Bacteria</taxon>
        <taxon>Bacillati</taxon>
        <taxon>Cyanobacteriota</taxon>
        <taxon>Cyanophyceae</taxon>
        <taxon>Oscillatoriophycideae</taxon>
        <taxon>Aerosakkonematales</taxon>
        <taxon>Aerosakkonemataceae</taxon>
        <taxon>Floridanema</taxon>
    </lineage>
</organism>
<name>A0A1U7IQV3_9CYAN</name>
<dbReference type="InterPro" id="IPR000780">
    <property type="entry name" value="CheR_MeTrfase"/>
</dbReference>
<accession>A0A1U7IQV3</accession>
<dbReference type="InterPro" id="IPR022642">
    <property type="entry name" value="CheR_C"/>
</dbReference>
<reference evidence="2 3" key="1">
    <citation type="submission" date="2016-11" db="EMBL/GenBank/DDBJ databases">
        <title>Draft Genome Sequences of Nine Cyanobacterial Strains from Diverse Habitats.</title>
        <authorList>
            <person name="Zhu T."/>
            <person name="Hou S."/>
            <person name="Lu X."/>
            <person name="Hess W.R."/>
        </authorList>
    </citation>
    <scope>NUCLEOTIDE SEQUENCE [LARGE SCALE GENOMIC DNA]</scope>
    <source>
        <strain evidence="2 3">IAM M-71</strain>
    </source>
</reference>
<dbReference type="Proteomes" id="UP000185860">
    <property type="component" value="Unassembled WGS sequence"/>
</dbReference>
<dbReference type="PANTHER" id="PTHR24422:SF8">
    <property type="entry name" value="CHEMOTAXIS PROTEIN"/>
    <property type="match status" value="1"/>
</dbReference>
<dbReference type="OrthoDB" id="9799157at2"/>
<dbReference type="PANTHER" id="PTHR24422">
    <property type="entry name" value="CHEMOTAXIS PROTEIN METHYLTRANSFERASE"/>
    <property type="match status" value="1"/>
</dbReference>
<evidence type="ECO:0000259" key="1">
    <source>
        <dbReference type="PROSITE" id="PS50123"/>
    </source>
</evidence>
<dbReference type="SMART" id="SM00138">
    <property type="entry name" value="MeTrc"/>
    <property type="match status" value="1"/>
</dbReference>
<dbReference type="InterPro" id="IPR050903">
    <property type="entry name" value="Bact_Chemotaxis_MeTrfase"/>
</dbReference>